<keyword evidence="5" id="KW-0698">rRNA processing</keyword>
<proteinExistence type="inferred from homology"/>
<keyword evidence="7" id="KW-1185">Reference proteome</keyword>
<evidence type="ECO:0000256" key="2">
    <source>
        <dbReference type="ARBA" id="ARBA00022679"/>
    </source>
</evidence>
<keyword evidence="5" id="KW-0963">Cytoplasm</keyword>
<dbReference type="CDD" id="cd18081">
    <property type="entry name" value="RlmH-like"/>
    <property type="match status" value="1"/>
</dbReference>
<comment type="subunit">
    <text evidence="5">Homodimer.</text>
</comment>
<evidence type="ECO:0000256" key="3">
    <source>
        <dbReference type="ARBA" id="ARBA00022691"/>
    </source>
</evidence>
<dbReference type="HAMAP" id="MF_00658">
    <property type="entry name" value="23SrRNA_methyltr_H"/>
    <property type="match status" value="1"/>
</dbReference>
<name>A0A5D3WFI9_9BACT</name>
<evidence type="ECO:0000256" key="5">
    <source>
        <dbReference type="HAMAP-Rule" id="MF_00658"/>
    </source>
</evidence>
<feature type="binding site" evidence="5">
    <location>
        <position position="73"/>
    </location>
    <ligand>
        <name>S-adenosyl-L-methionine</name>
        <dbReference type="ChEBI" id="CHEBI:59789"/>
    </ligand>
</feature>
<dbReference type="EC" id="2.1.1.177" evidence="5"/>
<evidence type="ECO:0000256" key="1">
    <source>
        <dbReference type="ARBA" id="ARBA00022603"/>
    </source>
</evidence>
<accession>A0A5D3WFI9</accession>
<dbReference type="InterPro" id="IPR029028">
    <property type="entry name" value="Alpha/beta_knot_MTases"/>
</dbReference>
<feature type="binding site" evidence="5">
    <location>
        <begin position="124"/>
        <end position="129"/>
    </location>
    <ligand>
        <name>S-adenosyl-L-methionine</name>
        <dbReference type="ChEBI" id="CHEBI:59789"/>
    </ligand>
</feature>
<keyword evidence="3 5" id="KW-0949">S-adenosyl-L-methionine</keyword>
<gene>
    <name evidence="5" type="primary">rlmH</name>
    <name evidence="6" type="ORF">EDC39_1138</name>
</gene>
<dbReference type="Proteomes" id="UP000324159">
    <property type="component" value="Unassembled WGS sequence"/>
</dbReference>
<keyword evidence="2 5" id="KW-0808">Transferase</keyword>
<dbReference type="OrthoDB" id="9806643at2"/>
<comment type="subcellular location">
    <subcellularLocation>
        <location evidence="5">Cytoplasm</location>
    </subcellularLocation>
</comment>
<dbReference type="AlphaFoldDB" id="A0A5D3WFI9"/>
<keyword evidence="1 5" id="KW-0489">Methyltransferase</keyword>
<comment type="catalytic activity">
    <reaction evidence="5">
        <text>pseudouridine(1915) in 23S rRNA + S-adenosyl-L-methionine = N(3)-methylpseudouridine(1915) in 23S rRNA + S-adenosyl-L-homocysteine + H(+)</text>
        <dbReference type="Rhea" id="RHEA:42752"/>
        <dbReference type="Rhea" id="RHEA-COMP:10221"/>
        <dbReference type="Rhea" id="RHEA-COMP:10222"/>
        <dbReference type="ChEBI" id="CHEBI:15378"/>
        <dbReference type="ChEBI" id="CHEBI:57856"/>
        <dbReference type="ChEBI" id="CHEBI:59789"/>
        <dbReference type="ChEBI" id="CHEBI:65314"/>
        <dbReference type="ChEBI" id="CHEBI:74486"/>
        <dbReference type="EC" id="2.1.1.177"/>
    </reaction>
</comment>
<organism evidence="6 7">
    <name type="scientific">Geothermobacter ehrlichii</name>
    <dbReference type="NCBI Taxonomy" id="213224"/>
    <lineage>
        <taxon>Bacteria</taxon>
        <taxon>Pseudomonadati</taxon>
        <taxon>Thermodesulfobacteriota</taxon>
        <taxon>Desulfuromonadia</taxon>
        <taxon>Desulfuromonadales</taxon>
        <taxon>Geothermobacteraceae</taxon>
        <taxon>Geothermobacter</taxon>
    </lineage>
</organism>
<protein>
    <recommendedName>
        <fullName evidence="5">Ribosomal RNA large subunit methyltransferase H</fullName>
        <ecNumber evidence="5">2.1.1.177</ecNumber>
    </recommendedName>
    <alternativeName>
        <fullName evidence="5">23S rRNA (pseudouridine1915-N3)-methyltransferase</fullName>
    </alternativeName>
    <alternativeName>
        <fullName evidence="5">23S rRNA m3Psi1915 methyltransferase</fullName>
    </alternativeName>
    <alternativeName>
        <fullName evidence="5">rRNA (pseudouridine-N3-)-methyltransferase RlmH</fullName>
    </alternativeName>
</protein>
<dbReference type="RefSeq" id="WP_148896690.1">
    <property type="nucleotide sequence ID" value="NZ_VNIB01000013.1"/>
</dbReference>
<comment type="caution">
    <text evidence="6">The sequence shown here is derived from an EMBL/GenBank/DDBJ whole genome shotgun (WGS) entry which is preliminary data.</text>
</comment>
<comment type="function">
    <text evidence="5">Specifically methylates the pseudouridine at position 1915 (m3Psi1915) in 23S rRNA.</text>
</comment>
<dbReference type="SUPFAM" id="SSF75217">
    <property type="entry name" value="alpha/beta knot"/>
    <property type="match status" value="1"/>
</dbReference>
<evidence type="ECO:0000256" key="4">
    <source>
        <dbReference type="ARBA" id="ARBA00038303"/>
    </source>
</evidence>
<dbReference type="GO" id="GO:0070038">
    <property type="term" value="F:rRNA (pseudouridine-N3-)-methyltransferase activity"/>
    <property type="evidence" value="ECO:0007669"/>
    <property type="project" value="UniProtKB-UniRule"/>
</dbReference>
<sequence>MKIRLICVGRLSLSFIRDGAAEYRKRLQRYLPVEIIELKEEKSGGKTLPDTIRSREGRAILDQVRRPGRLWALDEKGQQTDSAGLARLIEQEMTAGSRYLNVVIGGAWGLSAEVTGSADRVLSLSRLTFTHQMARLIALEQLYRGLTIIRNEPYHNA</sequence>
<dbReference type="EMBL" id="VNIB01000013">
    <property type="protein sequence ID" value="TYO96619.1"/>
    <property type="molecule type" value="Genomic_DNA"/>
</dbReference>
<dbReference type="PANTHER" id="PTHR33603">
    <property type="entry name" value="METHYLTRANSFERASE"/>
    <property type="match status" value="1"/>
</dbReference>
<feature type="binding site" evidence="5">
    <location>
        <position position="105"/>
    </location>
    <ligand>
        <name>S-adenosyl-L-methionine</name>
        <dbReference type="ChEBI" id="CHEBI:59789"/>
    </ligand>
</feature>
<comment type="similarity">
    <text evidence="4 5">Belongs to the RNA methyltransferase RlmH family.</text>
</comment>
<dbReference type="GO" id="GO:0005737">
    <property type="term" value="C:cytoplasm"/>
    <property type="evidence" value="ECO:0007669"/>
    <property type="project" value="UniProtKB-SubCell"/>
</dbReference>
<evidence type="ECO:0000313" key="6">
    <source>
        <dbReference type="EMBL" id="TYO96619.1"/>
    </source>
</evidence>
<dbReference type="PIRSF" id="PIRSF004505">
    <property type="entry name" value="MT_bac"/>
    <property type="match status" value="1"/>
</dbReference>
<dbReference type="InterPro" id="IPR029026">
    <property type="entry name" value="tRNA_m1G_MTases_N"/>
</dbReference>
<dbReference type="InterPro" id="IPR003742">
    <property type="entry name" value="RlmH-like"/>
</dbReference>
<dbReference type="PANTHER" id="PTHR33603:SF1">
    <property type="entry name" value="RIBOSOMAL RNA LARGE SUBUNIT METHYLTRANSFERASE H"/>
    <property type="match status" value="1"/>
</dbReference>
<dbReference type="Pfam" id="PF02590">
    <property type="entry name" value="SPOUT_MTase"/>
    <property type="match status" value="1"/>
</dbReference>
<dbReference type="Gene3D" id="3.40.1280.10">
    <property type="match status" value="1"/>
</dbReference>
<evidence type="ECO:0000313" key="7">
    <source>
        <dbReference type="Proteomes" id="UP000324159"/>
    </source>
</evidence>
<reference evidence="6 7" key="1">
    <citation type="submission" date="2019-07" db="EMBL/GenBank/DDBJ databases">
        <title>Genomic Encyclopedia of Type Strains, Phase IV (KMG-IV): sequencing the most valuable type-strain genomes for metagenomic binning, comparative biology and taxonomic classification.</title>
        <authorList>
            <person name="Goeker M."/>
        </authorList>
    </citation>
    <scope>NUCLEOTIDE SEQUENCE [LARGE SCALE GENOMIC DNA]</scope>
    <source>
        <strain evidence="6 7">SS015</strain>
    </source>
</reference>